<dbReference type="STRING" id="48709.A0A1D2M969"/>
<evidence type="ECO:0000313" key="7">
    <source>
        <dbReference type="Proteomes" id="UP000094527"/>
    </source>
</evidence>
<dbReference type="GO" id="GO:0004252">
    <property type="term" value="F:serine-type endopeptidase activity"/>
    <property type="evidence" value="ECO:0007669"/>
    <property type="project" value="InterPro"/>
</dbReference>
<evidence type="ECO:0000256" key="3">
    <source>
        <dbReference type="RuleBase" id="RU363034"/>
    </source>
</evidence>
<dbReference type="InterPro" id="IPR009003">
    <property type="entry name" value="Peptidase_S1_PA"/>
</dbReference>
<dbReference type="CDD" id="cd00190">
    <property type="entry name" value="Tryp_SPc"/>
    <property type="match status" value="1"/>
</dbReference>
<comment type="similarity">
    <text evidence="2">Belongs to the peptidase S1 family. CLIP subfamily.</text>
</comment>
<feature type="compositionally biased region" description="Basic residues" evidence="4">
    <location>
        <begin position="1"/>
        <end position="11"/>
    </location>
</feature>
<comment type="caution">
    <text evidence="6">The sequence shown here is derived from an EMBL/GenBank/DDBJ whole genome shotgun (WGS) entry which is preliminary data.</text>
</comment>
<dbReference type="EMBL" id="LJIJ01002573">
    <property type="protein sequence ID" value="ODM89518.1"/>
    <property type="molecule type" value="Genomic_DNA"/>
</dbReference>
<dbReference type="Gene3D" id="2.40.10.10">
    <property type="entry name" value="Trypsin-like serine proteases"/>
    <property type="match status" value="1"/>
</dbReference>
<accession>A0A1D2M969</accession>
<dbReference type="Pfam" id="PF00089">
    <property type="entry name" value="Trypsin"/>
    <property type="match status" value="1"/>
</dbReference>
<sequence>WQKGKRCRRRPKSEGEDEGQSGETFNEYIIDARQLTKELDLMEGDFLGRSDDTRKNSKVFLPPDVLEYKSRINNCKKEYMMNSPEKVCKYEFVGTKTDNCTVAFMCKGRVHFKPPDKEKGCDEDFIKISDGSNGRLAGCGHFIFDDRPRVARNGGTDIYFKFQGKSDDAICVVFCKQDAKSDYPKMRKLCGKKDVPQGRIVGGDTAEKFEFPWIAALLYKAQRRFRLSFCGASLINDRYAITAAHCLGKDITADKIQLIFHAHVLDRKVGGDFNANDKIFQHIPGWNDRRETDESEQSVRVDVERVLLHPKYVANTFDYDIALMKLKNKLNLKKDKVTPICLPEVSDAFNYTGKNLTVAGWGRYSETLHANVRLLQKLDVPFHSLQECRKYNNAQSRHICAGYLRGEKDACSGDSGGPLIYKNDPIKNQHVLAGIVSAGRGCARANALGLYTNVEGKPIFISSRIYYSNFVT</sequence>
<dbReference type="PANTHER" id="PTHR24252:SF7">
    <property type="entry name" value="HYALIN"/>
    <property type="match status" value="1"/>
</dbReference>
<keyword evidence="3" id="KW-0378">Hydrolase</keyword>
<feature type="region of interest" description="Disordered" evidence="4">
    <location>
        <begin position="1"/>
        <end position="23"/>
    </location>
</feature>
<feature type="domain" description="Peptidase S1" evidence="5">
    <location>
        <begin position="200"/>
        <end position="472"/>
    </location>
</feature>
<evidence type="ECO:0000256" key="2">
    <source>
        <dbReference type="ARBA" id="ARBA00024195"/>
    </source>
</evidence>
<evidence type="ECO:0000259" key="5">
    <source>
        <dbReference type="PROSITE" id="PS50240"/>
    </source>
</evidence>
<keyword evidence="7" id="KW-1185">Reference proteome</keyword>
<dbReference type="InterPro" id="IPR001254">
    <property type="entry name" value="Trypsin_dom"/>
</dbReference>
<reference evidence="6 7" key="1">
    <citation type="journal article" date="2016" name="Genome Biol. Evol.">
        <title>Gene Family Evolution Reflects Adaptation to Soil Environmental Stressors in the Genome of the Collembolan Orchesella cincta.</title>
        <authorList>
            <person name="Faddeeva-Vakhrusheva A."/>
            <person name="Derks M.F."/>
            <person name="Anvar S.Y."/>
            <person name="Agamennone V."/>
            <person name="Suring W."/>
            <person name="Smit S."/>
            <person name="van Straalen N.M."/>
            <person name="Roelofs D."/>
        </authorList>
    </citation>
    <scope>NUCLEOTIDE SEQUENCE [LARGE SCALE GENOMIC DNA]</scope>
    <source>
        <tissue evidence="6">Mixed pool</tissue>
    </source>
</reference>
<evidence type="ECO:0000256" key="1">
    <source>
        <dbReference type="ARBA" id="ARBA00023157"/>
    </source>
</evidence>
<dbReference type="OMA" id="GHTITEN"/>
<keyword evidence="6" id="KW-0812">Transmembrane</keyword>
<gene>
    <name evidence="6" type="ORF">Ocin01_17164</name>
</gene>
<dbReference type="InterPro" id="IPR033116">
    <property type="entry name" value="TRYPSIN_SER"/>
</dbReference>
<feature type="non-terminal residue" evidence="6">
    <location>
        <position position="472"/>
    </location>
</feature>
<dbReference type="InterPro" id="IPR018114">
    <property type="entry name" value="TRYPSIN_HIS"/>
</dbReference>
<keyword evidence="1" id="KW-1015">Disulfide bond</keyword>
<organism evidence="6 7">
    <name type="scientific">Orchesella cincta</name>
    <name type="common">Springtail</name>
    <name type="synonym">Podura cincta</name>
    <dbReference type="NCBI Taxonomy" id="48709"/>
    <lineage>
        <taxon>Eukaryota</taxon>
        <taxon>Metazoa</taxon>
        <taxon>Ecdysozoa</taxon>
        <taxon>Arthropoda</taxon>
        <taxon>Hexapoda</taxon>
        <taxon>Collembola</taxon>
        <taxon>Entomobryomorpha</taxon>
        <taxon>Entomobryoidea</taxon>
        <taxon>Orchesellidae</taxon>
        <taxon>Orchesellinae</taxon>
        <taxon>Orchesella</taxon>
    </lineage>
</organism>
<dbReference type="InterPro" id="IPR001314">
    <property type="entry name" value="Peptidase_S1A"/>
</dbReference>
<dbReference type="OrthoDB" id="60866at2759"/>
<protein>
    <submittedName>
        <fullName evidence="6">Transmembrane protease serine 6</fullName>
    </submittedName>
</protein>
<dbReference type="AlphaFoldDB" id="A0A1D2M969"/>
<evidence type="ECO:0000256" key="4">
    <source>
        <dbReference type="SAM" id="MobiDB-lite"/>
    </source>
</evidence>
<evidence type="ECO:0000313" key="6">
    <source>
        <dbReference type="EMBL" id="ODM89518.1"/>
    </source>
</evidence>
<dbReference type="PROSITE" id="PS00135">
    <property type="entry name" value="TRYPSIN_SER"/>
    <property type="match status" value="1"/>
</dbReference>
<dbReference type="GO" id="GO:0006508">
    <property type="term" value="P:proteolysis"/>
    <property type="evidence" value="ECO:0007669"/>
    <property type="project" value="UniProtKB-KW"/>
</dbReference>
<dbReference type="PROSITE" id="PS00134">
    <property type="entry name" value="TRYPSIN_HIS"/>
    <property type="match status" value="1"/>
</dbReference>
<dbReference type="Proteomes" id="UP000094527">
    <property type="component" value="Unassembled WGS sequence"/>
</dbReference>
<dbReference type="PRINTS" id="PR00722">
    <property type="entry name" value="CHYMOTRYPSIN"/>
</dbReference>
<dbReference type="InterPro" id="IPR043504">
    <property type="entry name" value="Peptidase_S1_PA_chymotrypsin"/>
</dbReference>
<dbReference type="PROSITE" id="PS50240">
    <property type="entry name" value="TRYPSIN_DOM"/>
    <property type="match status" value="1"/>
</dbReference>
<keyword evidence="3" id="KW-0720">Serine protease</keyword>
<dbReference type="SMART" id="SM00020">
    <property type="entry name" value="Tryp_SPc"/>
    <property type="match status" value="1"/>
</dbReference>
<proteinExistence type="inferred from homology"/>
<dbReference type="FunFam" id="2.40.10.10:FF:000002">
    <property type="entry name" value="Transmembrane protease serine"/>
    <property type="match status" value="1"/>
</dbReference>
<dbReference type="PANTHER" id="PTHR24252">
    <property type="entry name" value="ACROSIN-RELATED"/>
    <property type="match status" value="1"/>
</dbReference>
<dbReference type="SUPFAM" id="SSF50494">
    <property type="entry name" value="Trypsin-like serine proteases"/>
    <property type="match status" value="1"/>
</dbReference>
<name>A0A1D2M969_ORCCI</name>
<keyword evidence="3 6" id="KW-0645">Protease</keyword>
<feature type="non-terminal residue" evidence="6">
    <location>
        <position position="1"/>
    </location>
</feature>
<keyword evidence="6" id="KW-0472">Membrane</keyword>